<feature type="chain" id="PRO_5047493202" description="DUF5666 domain-containing protein" evidence="2">
    <location>
        <begin position="23"/>
        <end position="176"/>
    </location>
</feature>
<dbReference type="Proteomes" id="UP001225356">
    <property type="component" value="Unassembled WGS sequence"/>
</dbReference>
<dbReference type="EMBL" id="JAUSQU010000001">
    <property type="protein sequence ID" value="MDP9846860.1"/>
    <property type="molecule type" value="Genomic_DNA"/>
</dbReference>
<proteinExistence type="predicted"/>
<feature type="compositionally biased region" description="Low complexity" evidence="1">
    <location>
        <begin position="63"/>
        <end position="83"/>
    </location>
</feature>
<evidence type="ECO:0000256" key="1">
    <source>
        <dbReference type="SAM" id="MobiDB-lite"/>
    </source>
</evidence>
<name>A0ABT9QKF8_9ACTN</name>
<evidence type="ECO:0000313" key="4">
    <source>
        <dbReference type="Proteomes" id="UP001225356"/>
    </source>
</evidence>
<feature type="region of interest" description="Disordered" evidence="1">
    <location>
        <begin position="44"/>
        <end position="86"/>
    </location>
</feature>
<accession>A0ABT9QKF8</accession>
<feature type="signal peptide" evidence="2">
    <location>
        <begin position="1"/>
        <end position="22"/>
    </location>
</feature>
<feature type="compositionally biased region" description="Low complexity" evidence="1">
    <location>
        <begin position="44"/>
        <end position="53"/>
    </location>
</feature>
<sequence>MSRSLKATHILLVAAFAAGLSACSGGGDSSAAAPTATVTVTASASASESATPSPSNPGPSALESAVPEPSTSAPATPSAVPVPGGRGTDAVLLGQVSLRGSNAIKVAPKQGGAQEAELTPFTVVLDIRGKICNQGGVPHECNVQQMQKTLSAGGSLYAKVTIKDGVATEIEEMAKK</sequence>
<protein>
    <recommendedName>
        <fullName evidence="5">DUF5666 domain-containing protein</fullName>
    </recommendedName>
</protein>
<keyword evidence="4" id="KW-1185">Reference proteome</keyword>
<reference evidence="3 4" key="1">
    <citation type="submission" date="2023-07" db="EMBL/GenBank/DDBJ databases">
        <title>Sequencing the genomes of 1000 actinobacteria strains.</title>
        <authorList>
            <person name="Klenk H.-P."/>
        </authorList>
    </citation>
    <scope>NUCLEOTIDE SEQUENCE [LARGE SCALE GENOMIC DNA]</scope>
    <source>
        <strain evidence="3 4">DSM 46740</strain>
    </source>
</reference>
<evidence type="ECO:0000313" key="3">
    <source>
        <dbReference type="EMBL" id="MDP9846860.1"/>
    </source>
</evidence>
<comment type="caution">
    <text evidence="3">The sequence shown here is derived from an EMBL/GenBank/DDBJ whole genome shotgun (WGS) entry which is preliminary data.</text>
</comment>
<dbReference type="PROSITE" id="PS51257">
    <property type="entry name" value="PROKAR_LIPOPROTEIN"/>
    <property type="match status" value="1"/>
</dbReference>
<organism evidence="3 4">
    <name type="scientific">Streptosporangium lutulentum</name>
    <dbReference type="NCBI Taxonomy" id="1461250"/>
    <lineage>
        <taxon>Bacteria</taxon>
        <taxon>Bacillati</taxon>
        <taxon>Actinomycetota</taxon>
        <taxon>Actinomycetes</taxon>
        <taxon>Streptosporangiales</taxon>
        <taxon>Streptosporangiaceae</taxon>
        <taxon>Streptosporangium</taxon>
    </lineage>
</organism>
<gene>
    <name evidence="3" type="ORF">J2853_006071</name>
</gene>
<dbReference type="RefSeq" id="WP_307563686.1">
    <property type="nucleotide sequence ID" value="NZ_JAUSQU010000001.1"/>
</dbReference>
<evidence type="ECO:0008006" key="5">
    <source>
        <dbReference type="Google" id="ProtNLM"/>
    </source>
</evidence>
<keyword evidence="2" id="KW-0732">Signal</keyword>
<evidence type="ECO:0000256" key="2">
    <source>
        <dbReference type="SAM" id="SignalP"/>
    </source>
</evidence>